<evidence type="ECO:0000313" key="1">
    <source>
        <dbReference type="EMBL" id="MEI9405695.1"/>
    </source>
</evidence>
<proteinExistence type="predicted"/>
<dbReference type="Proteomes" id="UP001366503">
    <property type="component" value="Unassembled WGS sequence"/>
</dbReference>
<organism evidence="1 2">
    <name type="scientific">Mesorhizobium argentiipisi</name>
    <dbReference type="NCBI Taxonomy" id="3015175"/>
    <lineage>
        <taxon>Bacteria</taxon>
        <taxon>Pseudomonadati</taxon>
        <taxon>Pseudomonadota</taxon>
        <taxon>Alphaproteobacteria</taxon>
        <taxon>Hyphomicrobiales</taxon>
        <taxon>Phyllobacteriaceae</taxon>
        <taxon>Mesorhizobium</taxon>
    </lineage>
</organism>
<accession>A0ABU8KJ32</accession>
<dbReference type="RefSeq" id="WP_337095944.1">
    <property type="nucleotide sequence ID" value="NZ_JAPYKO010000025.1"/>
</dbReference>
<evidence type="ECO:0000313" key="2">
    <source>
        <dbReference type="Proteomes" id="UP001366503"/>
    </source>
</evidence>
<sequence>MLTVTQRTISSDVRQAIVRYLLDNVDNPCISIAEGVQIMREMFPLCELTDWQLGDLIARAAIDAGFAVDFDAEVP</sequence>
<gene>
    <name evidence="1" type="ORF">O7A05_26530</name>
</gene>
<comment type="caution">
    <text evidence="1">The sequence shown here is derived from an EMBL/GenBank/DDBJ whole genome shotgun (WGS) entry which is preliminary data.</text>
</comment>
<keyword evidence="2" id="KW-1185">Reference proteome</keyword>
<reference evidence="1 2" key="1">
    <citation type="submission" date="2022-12" db="EMBL/GenBank/DDBJ databases">
        <authorList>
            <person name="Muema E."/>
        </authorList>
    </citation>
    <scope>NUCLEOTIDE SEQUENCE [LARGE SCALE GENOMIC DNA]</scope>
    <source>
        <strain evidence="2">1330</strain>
    </source>
</reference>
<dbReference type="EMBL" id="JAPYKO010000025">
    <property type="protein sequence ID" value="MEI9405695.1"/>
    <property type="molecule type" value="Genomic_DNA"/>
</dbReference>
<protein>
    <submittedName>
        <fullName evidence="1">Uncharacterized protein</fullName>
    </submittedName>
</protein>
<name>A0ABU8KJ32_9HYPH</name>